<dbReference type="EMBL" id="KI630480">
    <property type="protein sequence ID" value="EYU38477.1"/>
    <property type="molecule type" value="Genomic_DNA"/>
</dbReference>
<reference evidence="2 3" key="1">
    <citation type="journal article" date="2013" name="Proc. Natl. Acad. Sci. U.S.A.">
        <title>Fine-scale variation in meiotic recombination in Mimulus inferred from population shotgun sequencing.</title>
        <authorList>
            <person name="Hellsten U."/>
            <person name="Wright K.M."/>
            <person name="Jenkins J."/>
            <person name="Shu S."/>
            <person name="Yuan Y."/>
            <person name="Wessler S.R."/>
            <person name="Schmutz J."/>
            <person name="Willis J.H."/>
            <person name="Rokhsar D.S."/>
        </authorList>
    </citation>
    <scope>NUCLEOTIDE SEQUENCE [LARGE SCALE GENOMIC DNA]</scope>
    <source>
        <strain evidence="3">cv. DUN x IM62</strain>
    </source>
</reference>
<dbReference type="OrthoDB" id="509052at2759"/>
<sequence length="93" mass="10688">MGSPDSVEYIRMVHHLIEECIVFKMNKEECMEALTKHANVNPIIASTVWKELEKENKEFFEDYNKEIEERASSSAETDESSETSQVTDDASIN</sequence>
<feature type="region of interest" description="Disordered" evidence="1">
    <location>
        <begin position="65"/>
        <end position="93"/>
    </location>
</feature>
<protein>
    <recommendedName>
        <fullName evidence="4">Angiotensin-converting enzyme 2</fullName>
    </recommendedName>
</protein>
<dbReference type="InterPro" id="IPR006476">
    <property type="entry name" value="CHP01589_pln"/>
</dbReference>
<dbReference type="PhylomeDB" id="A0A022RDR4"/>
<dbReference type="Proteomes" id="UP000030748">
    <property type="component" value="Unassembled WGS sequence"/>
</dbReference>
<dbReference type="NCBIfam" id="TIGR01589">
    <property type="entry name" value="A_thal_3526"/>
    <property type="match status" value="1"/>
</dbReference>
<dbReference type="PANTHER" id="PTHR31871">
    <property type="entry name" value="OS02G0137100 PROTEIN"/>
    <property type="match status" value="1"/>
</dbReference>
<dbReference type="Pfam" id="PF09713">
    <property type="entry name" value="A_thal_3526"/>
    <property type="match status" value="1"/>
</dbReference>
<evidence type="ECO:0000313" key="3">
    <source>
        <dbReference type="Proteomes" id="UP000030748"/>
    </source>
</evidence>
<evidence type="ECO:0008006" key="4">
    <source>
        <dbReference type="Google" id="ProtNLM"/>
    </source>
</evidence>
<dbReference type="KEGG" id="egt:105956543"/>
<proteinExistence type="predicted"/>
<evidence type="ECO:0000256" key="1">
    <source>
        <dbReference type="SAM" id="MobiDB-lite"/>
    </source>
</evidence>
<organism evidence="2 3">
    <name type="scientific">Erythranthe guttata</name>
    <name type="common">Yellow monkey flower</name>
    <name type="synonym">Mimulus guttatus</name>
    <dbReference type="NCBI Taxonomy" id="4155"/>
    <lineage>
        <taxon>Eukaryota</taxon>
        <taxon>Viridiplantae</taxon>
        <taxon>Streptophyta</taxon>
        <taxon>Embryophyta</taxon>
        <taxon>Tracheophyta</taxon>
        <taxon>Spermatophyta</taxon>
        <taxon>Magnoliopsida</taxon>
        <taxon>eudicotyledons</taxon>
        <taxon>Gunneridae</taxon>
        <taxon>Pentapetalae</taxon>
        <taxon>asterids</taxon>
        <taxon>lamiids</taxon>
        <taxon>Lamiales</taxon>
        <taxon>Phrymaceae</taxon>
        <taxon>Erythranthe</taxon>
    </lineage>
</organism>
<gene>
    <name evidence="2" type="ORF">MIMGU_mgv1a021970mg</name>
</gene>
<evidence type="ECO:0000313" key="2">
    <source>
        <dbReference type="EMBL" id="EYU38477.1"/>
    </source>
</evidence>
<name>A0A022RDR4_ERYGU</name>
<dbReference type="PANTHER" id="PTHR31871:SF61">
    <property type="entry name" value="OS06G0705300 PROTEIN"/>
    <property type="match status" value="1"/>
</dbReference>
<keyword evidence="3" id="KW-1185">Reference proteome</keyword>
<dbReference type="OMA" id="ARETEWW"/>
<accession>A0A022RDR4</accession>
<dbReference type="AlphaFoldDB" id="A0A022RDR4"/>